<protein>
    <submittedName>
        <fullName evidence="1">Uncharacterized protein</fullName>
    </submittedName>
</protein>
<dbReference type="AlphaFoldDB" id="A0A1S1UD29"/>
<dbReference type="RefSeq" id="WP_071076734.1">
    <property type="nucleotide sequence ID" value="NZ_LFKP01000005.1"/>
</dbReference>
<evidence type="ECO:0000313" key="2">
    <source>
        <dbReference type="Proteomes" id="UP000179840"/>
    </source>
</evidence>
<gene>
    <name evidence="1" type="ORF">AKG95_10355</name>
</gene>
<reference evidence="1 2" key="1">
    <citation type="submission" date="2015-06" db="EMBL/GenBank/DDBJ databases">
        <title>Draft genome sequencing of a biphenyl-degrading bacterium, Janthinobacterium lividum MEG1.</title>
        <authorList>
            <person name="Shimodaira J."/>
            <person name="Hatta T."/>
        </authorList>
    </citation>
    <scope>NUCLEOTIDE SEQUENCE [LARGE SCALE GENOMIC DNA]</scope>
    <source>
        <strain evidence="1 2">MEG1</strain>
    </source>
</reference>
<evidence type="ECO:0000313" key="1">
    <source>
        <dbReference type="EMBL" id="OHV97581.1"/>
    </source>
</evidence>
<accession>A0A1S1UD29</accession>
<dbReference type="EMBL" id="LFKP01000005">
    <property type="protein sequence ID" value="OHV97581.1"/>
    <property type="molecule type" value="Genomic_DNA"/>
</dbReference>
<organism evidence="1 2">
    <name type="scientific">Janthinobacterium lividum</name>
    <dbReference type="NCBI Taxonomy" id="29581"/>
    <lineage>
        <taxon>Bacteria</taxon>
        <taxon>Pseudomonadati</taxon>
        <taxon>Pseudomonadota</taxon>
        <taxon>Betaproteobacteria</taxon>
        <taxon>Burkholderiales</taxon>
        <taxon>Oxalobacteraceae</taxon>
        <taxon>Janthinobacterium</taxon>
    </lineage>
</organism>
<comment type="caution">
    <text evidence="1">The sequence shown here is derived from an EMBL/GenBank/DDBJ whole genome shotgun (WGS) entry which is preliminary data.</text>
</comment>
<name>A0A1S1UD29_9BURK</name>
<sequence>MLALMGTFRGINPPDGLHGIDVAPSPAMCRAGAPGRTMQIMCHAPQLLDFSSYLFGSTFQSAESVKKSGCGSLALPGEILMNHISIITIYN</sequence>
<dbReference type="Proteomes" id="UP000179840">
    <property type="component" value="Unassembled WGS sequence"/>
</dbReference>
<proteinExistence type="predicted"/>